<dbReference type="EMBL" id="PEKN01000001">
    <property type="protein sequence ID" value="PIK21557.1"/>
    <property type="molecule type" value="Genomic_DNA"/>
</dbReference>
<dbReference type="AlphaFoldDB" id="A0A2G8IDP1"/>
<accession>A0A2G8IDP1</accession>
<gene>
    <name evidence="1" type="ORF">CTI18_05925</name>
</gene>
<proteinExistence type="predicted"/>
<protein>
    <submittedName>
        <fullName evidence="1">Uncharacterized protein</fullName>
    </submittedName>
</protein>
<sequence>MSVLRFIARLCLQKYNEFVILQSSREQQGNIGKLKEKLTHFIGSCLHILSLFSSFAVRLKQR</sequence>
<dbReference type="Proteomes" id="UP000230046">
    <property type="component" value="Unassembled WGS sequence"/>
</dbReference>
<reference evidence="1 2" key="1">
    <citation type="submission" date="2017-11" db="EMBL/GenBank/DDBJ databases">
        <title>Genome sequencing of Prevotella intermedia KCOM 1653.</title>
        <authorList>
            <person name="Kook J.-K."/>
            <person name="Park S.-N."/>
            <person name="Lim Y.K."/>
        </authorList>
    </citation>
    <scope>NUCLEOTIDE SEQUENCE [LARGE SCALE GENOMIC DNA]</scope>
    <source>
        <strain evidence="1 2">KCOM 1653</strain>
    </source>
</reference>
<comment type="caution">
    <text evidence="1">The sequence shown here is derived from an EMBL/GenBank/DDBJ whole genome shotgun (WGS) entry which is preliminary data.</text>
</comment>
<evidence type="ECO:0000313" key="2">
    <source>
        <dbReference type="Proteomes" id="UP000230046"/>
    </source>
</evidence>
<evidence type="ECO:0000313" key="1">
    <source>
        <dbReference type="EMBL" id="PIK21557.1"/>
    </source>
</evidence>
<name>A0A2G8IDP1_PREIN</name>
<organism evidence="1 2">
    <name type="scientific">Prevotella intermedia</name>
    <dbReference type="NCBI Taxonomy" id="28131"/>
    <lineage>
        <taxon>Bacteria</taxon>
        <taxon>Pseudomonadati</taxon>
        <taxon>Bacteroidota</taxon>
        <taxon>Bacteroidia</taxon>
        <taxon>Bacteroidales</taxon>
        <taxon>Prevotellaceae</taxon>
        <taxon>Prevotella</taxon>
    </lineage>
</organism>